<dbReference type="SUPFAM" id="SSF52799">
    <property type="entry name" value="(Phosphotyrosine protein) phosphatases II"/>
    <property type="match status" value="1"/>
</dbReference>
<sequence length="232" mass="24772">MPDVPDGALNVRRPLPGLWRSGNLSRLSERGRGEVLASGMARILDLRNRAERALEPPPFLGRAEYLNLPLLPYRNRELNTASAGARSNADHYRAHLDHAANQIVTILGAILDAPPGPVLLHCHAGKDRTGLIVALCLELAGVPREEIAADYAASGPELLAFYAAARARKTPEAWAKAEPFVASRPADILAALAYLDAGWGGVGPYLCAYGFSGAEQERLRERLKSGPGAGTA</sequence>
<dbReference type="Gene3D" id="3.90.190.10">
    <property type="entry name" value="Protein tyrosine phosphatase superfamily"/>
    <property type="match status" value="1"/>
</dbReference>
<dbReference type="STRING" id="1476583.DEIPH_ctg031orf0017"/>
<dbReference type="PATRIC" id="fig|1476583.3.peg.1979"/>
<dbReference type="eggNOG" id="COG2365">
    <property type="taxonomic scope" value="Bacteria"/>
</dbReference>
<reference evidence="3 4" key="1">
    <citation type="submission" date="2014-03" db="EMBL/GenBank/DDBJ databases">
        <title>Draft genome sequence of Deinococcus phoenicis 1P10ME.</title>
        <authorList>
            <person name="Stepanov V.G."/>
            <person name="Vaishampayan P."/>
            <person name="Venkateswaran K."/>
            <person name="Fox G.E."/>
        </authorList>
    </citation>
    <scope>NUCLEOTIDE SEQUENCE [LARGE SCALE GENOMIC DNA]</scope>
    <source>
        <strain evidence="3 4">1P10ME</strain>
    </source>
</reference>
<dbReference type="PANTHER" id="PTHR31126">
    <property type="entry name" value="TYROSINE-PROTEIN PHOSPHATASE"/>
    <property type="match status" value="1"/>
</dbReference>
<evidence type="ECO:0000256" key="1">
    <source>
        <dbReference type="ARBA" id="ARBA00009580"/>
    </source>
</evidence>
<dbReference type="InterPro" id="IPR029021">
    <property type="entry name" value="Prot-tyrosine_phosphatase-like"/>
</dbReference>
<dbReference type="InterPro" id="IPR000387">
    <property type="entry name" value="Tyr_Pase_dom"/>
</dbReference>
<dbReference type="OrthoDB" id="1188001at2"/>
<dbReference type="InterPro" id="IPR026893">
    <property type="entry name" value="Tyr/Ser_Pase_IphP-type"/>
</dbReference>
<accession>A0A016QP03</accession>
<dbReference type="AlphaFoldDB" id="A0A016QP03"/>
<feature type="domain" description="Tyrosine specific protein phosphatases" evidence="2">
    <location>
        <begin position="101"/>
        <end position="135"/>
    </location>
</feature>
<evidence type="ECO:0000313" key="4">
    <source>
        <dbReference type="Proteomes" id="UP000020492"/>
    </source>
</evidence>
<gene>
    <name evidence="3" type="ORF">DEIPH_ctg031orf0017</name>
</gene>
<comment type="caution">
    <text evidence="3">The sequence shown here is derived from an EMBL/GenBank/DDBJ whole genome shotgun (WGS) entry which is preliminary data.</text>
</comment>
<organism evidence="3 4">
    <name type="scientific">Deinococcus phoenicis</name>
    <dbReference type="NCBI Taxonomy" id="1476583"/>
    <lineage>
        <taxon>Bacteria</taxon>
        <taxon>Thermotogati</taxon>
        <taxon>Deinococcota</taxon>
        <taxon>Deinococci</taxon>
        <taxon>Deinococcales</taxon>
        <taxon>Deinococcaceae</taxon>
        <taxon>Deinococcus</taxon>
    </lineage>
</organism>
<dbReference type="RefSeq" id="WP_034357459.1">
    <property type="nucleotide sequence ID" value="NZ_JHAC01000031.1"/>
</dbReference>
<dbReference type="GO" id="GO:0004721">
    <property type="term" value="F:phosphoprotein phosphatase activity"/>
    <property type="evidence" value="ECO:0007669"/>
    <property type="project" value="InterPro"/>
</dbReference>
<keyword evidence="4" id="KW-1185">Reference proteome</keyword>
<dbReference type="EMBL" id="JHAC01000031">
    <property type="protein sequence ID" value="EYB67880.1"/>
    <property type="molecule type" value="Genomic_DNA"/>
</dbReference>
<evidence type="ECO:0000313" key="3">
    <source>
        <dbReference type="EMBL" id="EYB67880.1"/>
    </source>
</evidence>
<dbReference type="Proteomes" id="UP000020492">
    <property type="component" value="Unassembled WGS sequence"/>
</dbReference>
<dbReference type="PANTHER" id="PTHR31126:SF1">
    <property type="entry name" value="TYROSINE SPECIFIC PROTEIN PHOSPHATASES DOMAIN-CONTAINING PROTEIN"/>
    <property type="match status" value="1"/>
</dbReference>
<dbReference type="InterPro" id="IPR016130">
    <property type="entry name" value="Tyr_Pase_AS"/>
</dbReference>
<dbReference type="PROSITE" id="PS00383">
    <property type="entry name" value="TYR_PHOSPHATASE_1"/>
    <property type="match status" value="1"/>
</dbReference>
<dbReference type="PROSITE" id="PS50056">
    <property type="entry name" value="TYR_PHOSPHATASE_2"/>
    <property type="match status" value="1"/>
</dbReference>
<proteinExistence type="inferred from homology"/>
<protein>
    <submittedName>
        <fullName evidence="3">Protein-tyrosine phosphatase</fullName>
    </submittedName>
</protein>
<comment type="similarity">
    <text evidence="1">Belongs to the protein-tyrosine phosphatase family.</text>
</comment>
<name>A0A016QP03_9DEIO</name>
<evidence type="ECO:0000259" key="2">
    <source>
        <dbReference type="PROSITE" id="PS50056"/>
    </source>
</evidence>
<dbReference type="Pfam" id="PF13350">
    <property type="entry name" value="Y_phosphatase3"/>
    <property type="match status" value="1"/>
</dbReference>